<reference evidence="1" key="1">
    <citation type="journal article" date="2020" name="Stud. Mycol.">
        <title>101 Dothideomycetes genomes: a test case for predicting lifestyles and emergence of pathogens.</title>
        <authorList>
            <person name="Haridas S."/>
            <person name="Albert R."/>
            <person name="Binder M."/>
            <person name="Bloem J."/>
            <person name="Labutti K."/>
            <person name="Salamov A."/>
            <person name="Andreopoulos B."/>
            <person name="Baker S."/>
            <person name="Barry K."/>
            <person name="Bills G."/>
            <person name="Bluhm B."/>
            <person name="Cannon C."/>
            <person name="Castanera R."/>
            <person name="Culley D."/>
            <person name="Daum C."/>
            <person name="Ezra D."/>
            <person name="Gonzalez J."/>
            <person name="Henrissat B."/>
            <person name="Kuo A."/>
            <person name="Liang C."/>
            <person name="Lipzen A."/>
            <person name="Lutzoni F."/>
            <person name="Magnuson J."/>
            <person name="Mondo S."/>
            <person name="Nolan M."/>
            <person name="Ohm R."/>
            <person name="Pangilinan J."/>
            <person name="Park H.-J."/>
            <person name="Ramirez L."/>
            <person name="Alfaro M."/>
            <person name="Sun H."/>
            <person name="Tritt A."/>
            <person name="Yoshinaga Y."/>
            <person name="Zwiers L.-H."/>
            <person name="Turgeon B."/>
            <person name="Goodwin S."/>
            <person name="Spatafora J."/>
            <person name="Crous P."/>
            <person name="Grigoriev I."/>
        </authorList>
    </citation>
    <scope>NUCLEOTIDE SEQUENCE</scope>
    <source>
        <strain evidence="1">CBS 161.51</strain>
    </source>
</reference>
<dbReference type="AlphaFoldDB" id="A0A6A5ST72"/>
<keyword evidence="2" id="KW-1185">Reference proteome</keyword>
<proteinExistence type="predicted"/>
<name>A0A6A5ST72_9PLEO</name>
<accession>A0A6A5ST72</accession>
<gene>
    <name evidence="1" type="ORF">EJ02DRAFT_399856</name>
</gene>
<organism evidence="1 2">
    <name type="scientific">Clathrospora elynae</name>
    <dbReference type="NCBI Taxonomy" id="706981"/>
    <lineage>
        <taxon>Eukaryota</taxon>
        <taxon>Fungi</taxon>
        <taxon>Dikarya</taxon>
        <taxon>Ascomycota</taxon>
        <taxon>Pezizomycotina</taxon>
        <taxon>Dothideomycetes</taxon>
        <taxon>Pleosporomycetidae</taxon>
        <taxon>Pleosporales</taxon>
        <taxon>Diademaceae</taxon>
        <taxon>Clathrospora</taxon>
    </lineage>
</organism>
<evidence type="ECO:0000313" key="2">
    <source>
        <dbReference type="Proteomes" id="UP000800038"/>
    </source>
</evidence>
<evidence type="ECO:0000313" key="1">
    <source>
        <dbReference type="EMBL" id="KAF1943805.1"/>
    </source>
</evidence>
<dbReference type="EMBL" id="ML976022">
    <property type="protein sequence ID" value="KAF1943805.1"/>
    <property type="molecule type" value="Genomic_DNA"/>
</dbReference>
<sequence>MLQILGVLLEQGPSGSMTTMGNRVGGGTRRGGFNITPSWFLNLSNATRCRGFVIPSATMSAVGT</sequence>
<dbReference type="Proteomes" id="UP000800038">
    <property type="component" value="Unassembled WGS sequence"/>
</dbReference>
<protein>
    <submittedName>
        <fullName evidence="1">Uncharacterized protein</fullName>
    </submittedName>
</protein>